<sequence length="532" mass="61793">MKCRIRRHNHKTPGNTLKFRSSKPYAARKYTDRSFDETTTELNSQRTFWDSFLVDNETSTPCRDTQIIEDFCETERQMATARSRPEIYLDDREHGTNRSREYSDFLTTDDLRRHLKLDRFGIKDQPDADHRQIAIRNLNRDTILVLAQTAACHQRDTLRDAISKHISCATSFRIHERVDGFVTPRLELHLPYLTLRRISSESDEWKARESSGEGESWLDLPSPESNAREGNRLDRFLIKKSHTSIVLCIWDYSKWVGYAFFKGSPADSDGEGDDEADGAENSNAADEIVEDDDPIPRKEIFAPEDDNHNMYADDPIRDPRRFFLRITGVWMRLVLREYAYLVAILESYVKAWQREDRNRILNISYNGPKEDVMELFHRIVKIKQLLSYVSKSISSVVREWNEFNGPNGDIKCLGDIQASHGRLLLKDINVSFVELMRLEQKLISLVTSCEDLTSALKLRMGFEGNQINLESNKLQREAHSLNRESNELQHKAHEVNLDTQRIGRRTTEAAENTSHTTRTNILVRPFWILVSL</sequence>
<evidence type="ECO:0000313" key="3">
    <source>
        <dbReference type="EMBL" id="OAG21011.1"/>
    </source>
</evidence>
<feature type="compositionally biased region" description="Acidic residues" evidence="2">
    <location>
        <begin position="268"/>
        <end position="278"/>
    </location>
</feature>
<dbReference type="Proteomes" id="UP000077248">
    <property type="component" value="Unassembled WGS sequence"/>
</dbReference>
<feature type="region of interest" description="Disordered" evidence="2">
    <location>
        <begin position="267"/>
        <end position="289"/>
    </location>
</feature>
<dbReference type="RefSeq" id="XP_018386432.1">
    <property type="nucleotide sequence ID" value="XM_018533402.1"/>
</dbReference>
<dbReference type="AlphaFoldDB" id="A0A177DPI1"/>
<organism evidence="3 4">
    <name type="scientific">Alternaria alternata</name>
    <name type="common">Alternaria rot fungus</name>
    <name type="synonym">Torula alternata</name>
    <dbReference type="NCBI Taxonomy" id="5599"/>
    <lineage>
        <taxon>Eukaryota</taxon>
        <taxon>Fungi</taxon>
        <taxon>Dikarya</taxon>
        <taxon>Ascomycota</taxon>
        <taxon>Pezizomycotina</taxon>
        <taxon>Dothideomycetes</taxon>
        <taxon>Pleosporomycetidae</taxon>
        <taxon>Pleosporales</taxon>
        <taxon>Pleosporineae</taxon>
        <taxon>Pleosporaceae</taxon>
        <taxon>Alternaria</taxon>
        <taxon>Alternaria sect. Alternaria</taxon>
        <taxon>Alternaria alternata complex</taxon>
    </lineage>
</organism>
<dbReference type="GeneID" id="29118996"/>
<gene>
    <name evidence="3" type="ORF">CC77DRAFT_847117</name>
</gene>
<evidence type="ECO:0000256" key="2">
    <source>
        <dbReference type="SAM" id="MobiDB-lite"/>
    </source>
</evidence>
<keyword evidence="1" id="KW-0175">Coiled coil</keyword>
<dbReference type="OMA" id="CETERQM"/>
<dbReference type="VEuPathDB" id="FungiDB:CC77DRAFT_847117"/>
<evidence type="ECO:0000256" key="1">
    <source>
        <dbReference type="SAM" id="Coils"/>
    </source>
</evidence>
<protein>
    <submittedName>
        <fullName evidence="3">Uncharacterized protein</fullName>
    </submittedName>
</protein>
<feature type="region of interest" description="Disordered" evidence="2">
    <location>
        <begin position="204"/>
        <end position="226"/>
    </location>
</feature>
<evidence type="ECO:0000313" key="4">
    <source>
        <dbReference type="Proteomes" id="UP000077248"/>
    </source>
</evidence>
<reference evidence="3 4" key="1">
    <citation type="submission" date="2016-05" db="EMBL/GenBank/DDBJ databases">
        <title>Comparative analysis of secretome profiles of manganese(II)-oxidizing ascomycete fungi.</title>
        <authorList>
            <consortium name="DOE Joint Genome Institute"/>
            <person name="Zeiner C.A."/>
            <person name="Purvine S.O."/>
            <person name="Zink E.M."/>
            <person name="Wu S."/>
            <person name="Pasa-Tolic L."/>
            <person name="Chaput D.L."/>
            <person name="Haridas S."/>
            <person name="Grigoriev I.V."/>
            <person name="Santelli C.M."/>
            <person name="Hansel C.M."/>
        </authorList>
    </citation>
    <scope>NUCLEOTIDE SEQUENCE [LARGE SCALE GENOMIC DNA]</scope>
    <source>
        <strain evidence="3 4">SRC1lrK2f</strain>
    </source>
</reference>
<proteinExistence type="predicted"/>
<name>A0A177DPI1_ALTAL</name>
<keyword evidence="4" id="KW-1185">Reference proteome</keyword>
<accession>A0A177DPI1</accession>
<dbReference type="KEGG" id="aalt:CC77DRAFT_847117"/>
<feature type="coiled-coil region" evidence="1">
    <location>
        <begin position="464"/>
        <end position="491"/>
    </location>
</feature>
<dbReference type="EMBL" id="KV441477">
    <property type="protein sequence ID" value="OAG21011.1"/>
    <property type="molecule type" value="Genomic_DNA"/>
</dbReference>